<dbReference type="CDD" id="cd20736">
    <property type="entry name" value="PoNe_Nuclease"/>
    <property type="match status" value="1"/>
</dbReference>
<accession>A0A0G1W9A3</accession>
<sequence>MKRPFTFDPPPARKIDLRKKRLGKKGEDLACEYLRSHGFLILERNFQKRYGEIDIIALKDKTLVFFEVKTRVGHMYGKPEEAVNSRKLHEVVQTAQYYKMLHPELPEAMRIDVIGIELDFDHTLIHFNHIENVTG</sequence>
<evidence type="ECO:0000313" key="4">
    <source>
        <dbReference type="Proteomes" id="UP000034739"/>
    </source>
</evidence>
<evidence type="ECO:0000313" key="3">
    <source>
        <dbReference type="EMBL" id="KKU86918.1"/>
    </source>
</evidence>
<dbReference type="SUPFAM" id="SSF52980">
    <property type="entry name" value="Restriction endonuclease-like"/>
    <property type="match status" value="1"/>
</dbReference>
<reference evidence="3 4" key="1">
    <citation type="journal article" date="2015" name="Nature">
        <title>rRNA introns, odd ribosomes, and small enigmatic genomes across a large radiation of phyla.</title>
        <authorList>
            <person name="Brown C.T."/>
            <person name="Hug L.A."/>
            <person name="Thomas B.C."/>
            <person name="Sharon I."/>
            <person name="Castelle C.J."/>
            <person name="Singh A."/>
            <person name="Wilkins M.J."/>
            <person name="Williams K.H."/>
            <person name="Banfield J.F."/>
        </authorList>
    </citation>
    <scope>NUCLEOTIDE SEQUENCE [LARGE SCALE GENOMIC DNA]</scope>
</reference>
<proteinExistence type="inferred from homology"/>
<dbReference type="InterPro" id="IPR011856">
    <property type="entry name" value="tRNA_endonuc-like_dom_sf"/>
</dbReference>
<name>A0A0G1W9A3_9BACT</name>
<dbReference type="AlphaFoldDB" id="A0A0G1W9A3"/>
<dbReference type="NCBIfam" id="NF009154">
    <property type="entry name" value="PRK12497.3-3"/>
    <property type="match status" value="1"/>
</dbReference>
<dbReference type="InterPro" id="IPR003509">
    <property type="entry name" value="UPF0102_YraN-like"/>
</dbReference>
<organism evidence="3 4">
    <name type="scientific">Candidatus Gottesmanbacteria bacterium GW2011_GWA2_47_9</name>
    <dbReference type="NCBI Taxonomy" id="1618445"/>
    <lineage>
        <taxon>Bacteria</taxon>
        <taxon>Candidatus Gottesmaniibacteriota</taxon>
    </lineage>
</organism>
<dbReference type="PANTHER" id="PTHR34039">
    <property type="entry name" value="UPF0102 PROTEIN YRAN"/>
    <property type="match status" value="1"/>
</dbReference>
<dbReference type="Pfam" id="PF02021">
    <property type="entry name" value="UPF0102"/>
    <property type="match status" value="1"/>
</dbReference>
<comment type="similarity">
    <text evidence="1 2">Belongs to the UPF0102 family.</text>
</comment>
<dbReference type="Proteomes" id="UP000034739">
    <property type="component" value="Unassembled WGS sequence"/>
</dbReference>
<dbReference type="PANTHER" id="PTHR34039:SF1">
    <property type="entry name" value="UPF0102 PROTEIN YRAN"/>
    <property type="match status" value="1"/>
</dbReference>
<dbReference type="HAMAP" id="MF_00048">
    <property type="entry name" value="UPF0102"/>
    <property type="match status" value="1"/>
</dbReference>
<gene>
    <name evidence="3" type="ORF">UY16_C0046G0004</name>
</gene>
<protein>
    <recommendedName>
        <fullName evidence="2">UPF0102 protein UY16_C0046G0004</fullName>
    </recommendedName>
</protein>
<comment type="caution">
    <text evidence="3">The sequence shown here is derived from an EMBL/GenBank/DDBJ whole genome shotgun (WGS) entry which is preliminary data.</text>
</comment>
<evidence type="ECO:0000256" key="1">
    <source>
        <dbReference type="ARBA" id="ARBA00006738"/>
    </source>
</evidence>
<dbReference type="GO" id="GO:0003676">
    <property type="term" value="F:nucleic acid binding"/>
    <property type="evidence" value="ECO:0007669"/>
    <property type="project" value="InterPro"/>
</dbReference>
<dbReference type="Gene3D" id="3.40.1350.10">
    <property type="match status" value="1"/>
</dbReference>
<dbReference type="EMBL" id="LCOY01000046">
    <property type="protein sequence ID" value="KKU86918.1"/>
    <property type="molecule type" value="Genomic_DNA"/>
</dbReference>
<evidence type="ECO:0000256" key="2">
    <source>
        <dbReference type="HAMAP-Rule" id="MF_00048"/>
    </source>
</evidence>
<dbReference type="InterPro" id="IPR011335">
    <property type="entry name" value="Restrct_endonuc-II-like"/>
</dbReference>